<comment type="caution">
    <text evidence="1">The sequence shown here is derived from an EMBL/GenBank/DDBJ whole genome shotgun (WGS) entry which is preliminary data.</text>
</comment>
<reference evidence="1 2" key="1">
    <citation type="submission" date="2023-03" db="EMBL/GenBank/DDBJ databases">
        <title>High recombination rates correlate with genetic variation in Cardiocondyla obscurior ants.</title>
        <authorList>
            <person name="Errbii M."/>
        </authorList>
    </citation>
    <scope>NUCLEOTIDE SEQUENCE [LARGE SCALE GENOMIC DNA]</scope>
    <source>
        <strain evidence="1">Alpha-2009</strain>
        <tissue evidence="1">Whole body</tissue>
    </source>
</reference>
<keyword evidence="2" id="KW-1185">Reference proteome</keyword>
<organism evidence="1 2">
    <name type="scientific">Cardiocondyla obscurior</name>
    <dbReference type="NCBI Taxonomy" id="286306"/>
    <lineage>
        <taxon>Eukaryota</taxon>
        <taxon>Metazoa</taxon>
        <taxon>Ecdysozoa</taxon>
        <taxon>Arthropoda</taxon>
        <taxon>Hexapoda</taxon>
        <taxon>Insecta</taxon>
        <taxon>Pterygota</taxon>
        <taxon>Neoptera</taxon>
        <taxon>Endopterygota</taxon>
        <taxon>Hymenoptera</taxon>
        <taxon>Apocrita</taxon>
        <taxon>Aculeata</taxon>
        <taxon>Formicoidea</taxon>
        <taxon>Formicidae</taxon>
        <taxon>Myrmicinae</taxon>
        <taxon>Cardiocondyla</taxon>
    </lineage>
</organism>
<dbReference type="AlphaFoldDB" id="A0AAW2GZ83"/>
<sequence length="106" mass="12624">MHYLRTNHSLQLLKCKLFELIALLAFRYINAIIRVKLKTALMLNVSRENKRKCRLQLQLSRLGNKPGIVSRRYVILTTNQRRKVKVCYLKKKKEKKKKKKKKVCGL</sequence>
<gene>
    <name evidence="1" type="ORF">PUN28_000324</name>
</gene>
<name>A0AAW2GZ83_9HYME</name>
<dbReference type="EMBL" id="JADYXP020000001">
    <property type="protein sequence ID" value="KAL0132493.1"/>
    <property type="molecule type" value="Genomic_DNA"/>
</dbReference>
<evidence type="ECO:0008006" key="3">
    <source>
        <dbReference type="Google" id="ProtNLM"/>
    </source>
</evidence>
<accession>A0AAW2GZ83</accession>
<evidence type="ECO:0000313" key="1">
    <source>
        <dbReference type="EMBL" id="KAL0132493.1"/>
    </source>
</evidence>
<dbReference type="Proteomes" id="UP001430953">
    <property type="component" value="Unassembled WGS sequence"/>
</dbReference>
<proteinExistence type="predicted"/>
<evidence type="ECO:0000313" key="2">
    <source>
        <dbReference type="Proteomes" id="UP001430953"/>
    </source>
</evidence>
<protein>
    <recommendedName>
        <fullName evidence="3">Ribosomal protein L34</fullName>
    </recommendedName>
</protein>